<accession>A0A1H6BCR1</accession>
<dbReference type="RefSeq" id="WP_103907162.1">
    <property type="nucleotide sequence ID" value="NZ_CP049246.1"/>
</dbReference>
<dbReference type="OrthoDB" id="72027at2"/>
<evidence type="ECO:0000259" key="1">
    <source>
        <dbReference type="Pfam" id="PF07883"/>
    </source>
</evidence>
<dbReference type="Gene3D" id="2.60.120.10">
    <property type="entry name" value="Jelly Rolls"/>
    <property type="match status" value="1"/>
</dbReference>
<gene>
    <name evidence="2" type="ORF">SAMN05421877_11018</name>
</gene>
<protein>
    <recommendedName>
        <fullName evidence="1">Cupin type-2 domain-containing protein</fullName>
    </recommendedName>
</protein>
<dbReference type="InterPro" id="IPR013096">
    <property type="entry name" value="Cupin_2"/>
</dbReference>
<sequence length="176" mass="19355">MIANKTKENIGVQILQSAAMGGDSVLEFVIKPGEKTPKHYHRIFTESFEILAGSLCIGLGKTVQTYHIGEKLDIPPYCVHYFHNVSEEDCLVRVTVQPGNLNFERALNLSKSLAADGLASPAGTPKRFKDLALFVFLNDSHSVGVLGVVQPVLTAVAKWQVKNGYLQKLLDNYKIT</sequence>
<dbReference type="AlphaFoldDB" id="A0A1H6BCR1"/>
<dbReference type="Proteomes" id="UP000236731">
    <property type="component" value="Unassembled WGS sequence"/>
</dbReference>
<proteinExistence type="predicted"/>
<dbReference type="EMBL" id="FNUT01000010">
    <property type="protein sequence ID" value="SEG58422.1"/>
    <property type="molecule type" value="Genomic_DNA"/>
</dbReference>
<dbReference type="InterPro" id="IPR011051">
    <property type="entry name" value="RmlC_Cupin_sf"/>
</dbReference>
<dbReference type="SUPFAM" id="SSF51182">
    <property type="entry name" value="RmlC-like cupins"/>
    <property type="match status" value="1"/>
</dbReference>
<evidence type="ECO:0000313" key="2">
    <source>
        <dbReference type="EMBL" id="SEG58422.1"/>
    </source>
</evidence>
<name>A0A1H6BCR1_9SPHI</name>
<evidence type="ECO:0000313" key="3">
    <source>
        <dbReference type="Proteomes" id="UP000236731"/>
    </source>
</evidence>
<dbReference type="InterPro" id="IPR014710">
    <property type="entry name" value="RmlC-like_jellyroll"/>
</dbReference>
<dbReference type="Pfam" id="PF07883">
    <property type="entry name" value="Cupin_2"/>
    <property type="match status" value="1"/>
</dbReference>
<reference evidence="3" key="1">
    <citation type="submission" date="2016-10" db="EMBL/GenBank/DDBJ databases">
        <authorList>
            <person name="Varghese N."/>
            <person name="Submissions S."/>
        </authorList>
    </citation>
    <scope>NUCLEOTIDE SEQUENCE [LARGE SCALE GENOMIC DNA]</scope>
    <source>
        <strain evidence="3">DSM 22361</strain>
    </source>
</reference>
<keyword evidence="3" id="KW-1185">Reference proteome</keyword>
<feature type="domain" description="Cupin type-2" evidence="1">
    <location>
        <begin position="28"/>
        <end position="92"/>
    </location>
</feature>
<organism evidence="2 3">
    <name type="scientific">Sphingobacterium lactis</name>
    <dbReference type="NCBI Taxonomy" id="797291"/>
    <lineage>
        <taxon>Bacteria</taxon>
        <taxon>Pseudomonadati</taxon>
        <taxon>Bacteroidota</taxon>
        <taxon>Sphingobacteriia</taxon>
        <taxon>Sphingobacteriales</taxon>
        <taxon>Sphingobacteriaceae</taxon>
        <taxon>Sphingobacterium</taxon>
    </lineage>
</organism>